<evidence type="ECO:0000256" key="14">
    <source>
        <dbReference type="SAM" id="MobiDB-lite"/>
    </source>
</evidence>
<dbReference type="AlphaFoldDB" id="G3MQR1"/>
<keyword evidence="8" id="KW-0809">Transit peptide</keyword>
<dbReference type="SUPFAM" id="SSF63411">
    <property type="entry name" value="LuxS/MPP-like metallohydrolase"/>
    <property type="match status" value="2"/>
</dbReference>
<comment type="subunit">
    <text evidence="5">Heterodimer of PMPCA (alpha) and PMPCB (beta) subunits, forming the mitochondrial processing protease (MPP) in which PMPCA is involved in substrate recognition and binding and PMPCB is the catalytic subunit.</text>
</comment>
<feature type="region of interest" description="Disordered" evidence="14">
    <location>
        <begin position="28"/>
        <end position="50"/>
    </location>
</feature>
<dbReference type="InterPro" id="IPR011249">
    <property type="entry name" value="Metalloenz_LuxS/M16"/>
</dbReference>
<name>G3MQR1_AMBMU</name>
<evidence type="ECO:0000256" key="4">
    <source>
        <dbReference type="ARBA" id="ARBA00007261"/>
    </source>
</evidence>
<evidence type="ECO:0000256" key="11">
    <source>
        <dbReference type="ARBA" id="ARBA00030006"/>
    </source>
</evidence>
<dbReference type="GO" id="GO:0004222">
    <property type="term" value="F:metalloendopeptidase activity"/>
    <property type="evidence" value="ECO:0007669"/>
    <property type="project" value="InterPro"/>
</dbReference>
<reference evidence="17" key="1">
    <citation type="journal article" date="2011" name="PLoS ONE">
        <title>A deep insight into the sialotranscriptome of the gulf coast tick, Amblyomma maculatum.</title>
        <authorList>
            <person name="Karim S."/>
            <person name="Singh P."/>
            <person name="Ribeiro J.M."/>
        </authorList>
    </citation>
    <scope>NUCLEOTIDE SEQUENCE</scope>
    <source>
        <tissue evidence="17">Salivary gland</tissue>
    </source>
</reference>
<evidence type="ECO:0000256" key="2">
    <source>
        <dbReference type="ARBA" id="ARBA00004273"/>
    </source>
</evidence>
<evidence type="ECO:0000259" key="16">
    <source>
        <dbReference type="Pfam" id="PF05193"/>
    </source>
</evidence>
<feature type="compositionally biased region" description="Polar residues" evidence="14">
    <location>
        <begin position="572"/>
        <end position="581"/>
    </location>
</feature>
<feature type="compositionally biased region" description="Polar residues" evidence="14">
    <location>
        <begin position="28"/>
        <end position="38"/>
    </location>
</feature>
<evidence type="ECO:0000256" key="13">
    <source>
        <dbReference type="RuleBase" id="RU004447"/>
    </source>
</evidence>
<accession>G3MQR1</accession>
<evidence type="ECO:0000256" key="6">
    <source>
        <dbReference type="ARBA" id="ARBA00016741"/>
    </source>
</evidence>
<dbReference type="FunFam" id="3.30.830.10:FF:000010">
    <property type="entry name" value="Mitochondrial-processing peptidase alpha subunit, mitochondrial"/>
    <property type="match status" value="1"/>
</dbReference>
<evidence type="ECO:0000256" key="10">
    <source>
        <dbReference type="ARBA" id="ARBA00023136"/>
    </source>
</evidence>
<evidence type="ECO:0000256" key="3">
    <source>
        <dbReference type="ARBA" id="ARBA00004305"/>
    </source>
</evidence>
<dbReference type="InterPro" id="IPR050361">
    <property type="entry name" value="MPP/UQCRC_Complex"/>
</dbReference>
<dbReference type="FunFam" id="3.30.830.10:FF:000014">
    <property type="entry name" value="Mitochondrial-processing peptidase alpha subunit, mitochondrial"/>
    <property type="match status" value="1"/>
</dbReference>
<dbReference type="Pfam" id="PF00675">
    <property type="entry name" value="Peptidase_M16"/>
    <property type="match status" value="1"/>
</dbReference>
<dbReference type="InterPro" id="IPR001431">
    <property type="entry name" value="Pept_M16_Zn_BS"/>
</dbReference>
<protein>
    <recommendedName>
        <fullName evidence="6">Mitochondrial-processing peptidase subunit alpha</fullName>
    </recommendedName>
    <alternativeName>
        <fullName evidence="11">Alpha-MPP</fullName>
    </alternativeName>
    <alternativeName>
        <fullName evidence="12">Inactive zinc metalloprotease alpha</fullName>
    </alternativeName>
</protein>
<evidence type="ECO:0000256" key="7">
    <source>
        <dbReference type="ARBA" id="ARBA00022792"/>
    </source>
</evidence>
<dbReference type="GO" id="GO:0005743">
    <property type="term" value="C:mitochondrial inner membrane"/>
    <property type="evidence" value="ECO:0007669"/>
    <property type="project" value="UniProtKB-SubCell"/>
</dbReference>
<dbReference type="PROSITE" id="PS00143">
    <property type="entry name" value="INSULINASE"/>
    <property type="match status" value="1"/>
</dbReference>
<feature type="domain" description="Peptidase M16 C-terminal" evidence="16">
    <location>
        <begin position="232"/>
        <end position="436"/>
    </location>
</feature>
<keyword evidence="9" id="KW-0496">Mitochondrion</keyword>
<sequence>MASGSSRVLPRGLRNILNGCRHSSQRALCTGGTPTPEQITRIPLSDPLPGFPKPRYAVPSAHDHATEVTTLDNGLRVASHNKFGQFCTVGVVIDSGSRYEAPYPSGISHFLEKLAFNSTREFRDQDAVLQELEKQGGICDCQGSRDTMIYAASADARGLDPVMKLLGDVVLRPLFKEEEVEKTRQTIQFELDDIDTKPDQEQLLFEMIHAAAYGNNTLGLPKLCPRENVPLINRQLLYTYLSHHFTPARMVVAGVGVEHTALVETVHRYFVEQPPLWVENPELVLDQKLEPDRSIAQYTGGVIKVEKDLSDVSPGQTPIPELAHFVLGLESCSHQDPDFIAFCVLNMIMGGGGSFSAGGPGKGMYTRLYTNVLNRYHWMYNATAYNHAYGDSGVFCIHASADPSQLRDVVNVIVREFSAMTGRVSHMELERAKTQLQSMLLMNLEARPVMFEDIGRQVLASGHRRDADYYITEISKIKAEDVQRVVQRMLRSRASVAALGSLRGLPPLEDIETGLLSKDGMLPHVASHSLGADRTHPPKPAFNVRTFGAHRNQTSGSLKMSSHVDLSEAADNASTRNCTQA</sequence>
<organism evidence="17">
    <name type="scientific">Amblyomma maculatum</name>
    <name type="common">Gulf Coast tick</name>
    <dbReference type="NCBI Taxonomy" id="34609"/>
    <lineage>
        <taxon>Eukaryota</taxon>
        <taxon>Metazoa</taxon>
        <taxon>Ecdysozoa</taxon>
        <taxon>Arthropoda</taxon>
        <taxon>Chelicerata</taxon>
        <taxon>Arachnida</taxon>
        <taxon>Acari</taxon>
        <taxon>Parasitiformes</taxon>
        <taxon>Ixodida</taxon>
        <taxon>Ixodoidea</taxon>
        <taxon>Ixodidae</taxon>
        <taxon>Amblyomminae</taxon>
        <taxon>Amblyomma</taxon>
    </lineage>
</organism>
<evidence type="ECO:0000256" key="8">
    <source>
        <dbReference type="ARBA" id="ARBA00022946"/>
    </source>
</evidence>
<evidence type="ECO:0000313" key="17">
    <source>
        <dbReference type="EMBL" id="AEO35829.1"/>
    </source>
</evidence>
<dbReference type="Gene3D" id="3.30.830.10">
    <property type="entry name" value="Metalloenzyme, LuxS/M16 peptidase-like"/>
    <property type="match status" value="2"/>
</dbReference>
<comment type="similarity">
    <text evidence="4 13">Belongs to the peptidase M16 family.</text>
</comment>
<keyword evidence="10" id="KW-0472">Membrane</keyword>
<feature type="domain" description="Peptidase M16 N-terminal" evidence="15">
    <location>
        <begin position="76"/>
        <end position="226"/>
    </location>
</feature>
<dbReference type="PANTHER" id="PTHR11851">
    <property type="entry name" value="METALLOPROTEASE"/>
    <property type="match status" value="1"/>
</dbReference>
<evidence type="ECO:0000256" key="9">
    <source>
        <dbReference type="ARBA" id="ARBA00023128"/>
    </source>
</evidence>
<dbReference type="InterPro" id="IPR007863">
    <property type="entry name" value="Peptidase_M16_C"/>
</dbReference>
<evidence type="ECO:0000256" key="1">
    <source>
        <dbReference type="ARBA" id="ARBA00002123"/>
    </source>
</evidence>
<dbReference type="EMBL" id="JO844212">
    <property type="protein sequence ID" value="AEO35829.1"/>
    <property type="molecule type" value="mRNA"/>
</dbReference>
<dbReference type="InterPro" id="IPR011765">
    <property type="entry name" value="Pept_M16_N"/>
</dbReference>
<dbReference type="GO" id="GO:0046872">
    <property type="term" value="F:metal ion binding"/>
    <property type="evidence" value="ECO:0007669"/>
    <property type="project" value="InterPro"/>
</dbReference>
<proteinExistence type="evidence at transcript level"/>
<comment type="function">
    <text evidence="1">Substrate recognition and binding subunit of the essential mitochondrial processing protease (MPP), which cleaves the mitochondrial sequence off newly imported precursors proteins.</text>
</comment>
<dbReference type="GO" id="GO:0005759">
    <property type="term" value="C:mitochondrial matrix"/>
    <property type="evidence" value="ECO:0007669"/>
    <property type="project" value="UniProtKB-SubCell"/>
</dbReference>
<keyword evidence="7" id="KW-0999">Mitochondrion inner membrane</keyword>
<dbReference type="GO" id="GO:0006627">
    <property type="term" value="P:protein processing involved in protein targeting to mitochondrion"/>
    <property type="evidence" value="ECO:0007669"/>
    <property type="project" value="TreeGrafter"/>
</dbReference>
<feature type="region of interest" description="Disordered" evidence="14">
    <location>
        <begin position="553"/>
        <end position="581"/>
    </location>
</feature>
<evidence type="ECO:0000259" key="15">
    <source>
        <dbReference type="Pfam" id="PF00675"/>
    </source>
</evidence>
<evidence type="ECO:0000256" key="12">
    <source>
        <dbReference type="ARBA" id="ARBA00032315"/>
    </source>
</evidence>
<dbReference type="PANTHER" id="PTHR11851:SF49">
    <property type="entry name" value="MITOCHONDRIAL-PROCESSING PEPTIDASE SUBUNIT ALPHA"/>
    <property type="match status" value="1"/>
</dbReference>
<dbReference type="MEROPS" id="M16.P01"/>
<dbReference type="Pfam" id="PF05193">
    <property type="entry name" value="Peptidase_M16_C"/>
    <property type="match status" value="1"/>
</dbReference>
<evidence type="ECO:0000256" key="5">
    <source>
        <dbReference type="ARBA" id="ARBA00011587"/>
    </source>
</evidence>
<comment type="subcellular location">
    <subcellularLocation>
        <location evidence="2">Mitochondrion inner membrane</location>
    </subcellularLocation>
    <subcellularLocation>
        <location evidence="3">Mitochondrion matrix</location>
    </subcellularLocation>
</comment>